<protein>
    <submittedName>
        <fullName evidence="2">PCS -10 protein</fullName>
    </submittedName>
</protein>
<reference evidence="2" key="1">
    <citation type="journal article" date="2013" name="J. Bacteriol.">
        <title>Cloning and Analysis of the Planosporicin Lantibiotic Biosynthetic Gene Cluster of Planomonospora alba.</title>
        <authorList>
            <person name="Sherwood E.J."/>
            <person name="Hesketh A.R."/>
            <person name="Bibb M.J."/>
        </authorList>
    </citation>
    <scope>NUCLEOTIDE SEQUENCE</scope>
    <source>
        <strain evidence="2">NRRL 18924</strain>
    </source>
</reference>
<sequence>MKPLHRLFVTGTAALALGGLAVPAASAAGAPAAAPVAEAGILKVWHATVQCQIVRISDNNVVGYDRADGTGNTQEAAVQDAARNIPVPQGHYKRHCDTKRIW</sequence>
<gene>
    <name evidence="2" type="primary">PCS -10</name>
    <name evidence="3" type="ORF">GCM10010466_30980</name>
</gene>
<feature type="signal peptide" evidence="1">
    <location>
        <begin position="1"/>
        <end position="27"/>
    </location>
</feature>
<keyword evidence="1" id="KW-0732">Signal</keyword>
<dbReference type="Proteomes" id="UP001500320">
    <property type="component" value="Unassembled WGS sequence"/>
</dbReference>
<evidence type="ECO:0000313" key="4">
    <source>
        <dbReference type="Proteomes" id="UP001500320"/>
    </source>
</evidence>
<reference evidence="3" key="3">
    <citation type="journal article" date="2014" name="Int. J. Syst. Evol. Microbiol.">
        <title>Complete genome of a new Firmicutes species belonging to the dominant human colonic microbiota ('Ruminococcus bicirculans') reveals two chromosomes and a selective capacity to utilize plant glucans.</title>
        <authorList>
            <consortium name="NISC Comparative Sequencing Program"/>
            <person name="Wegmann U."/>
            <person name="Louis P."/>
            <person name="Goesmann A."/>
            <person name="Henrissat B."/>
            <person name="Duncan S.H."/>
            <person name="Flint H.J."/>
        </authorList>
    </citation>
    <scope>NUCLEOTIDE SEQUENCE</scope>
    <source>
        <strain evidence="3">JCM 9373</strain>
    </source>
</reference>
<accession>R4ZCJ2</accession>
<reference evidence="3" key="5">
    <citation type="submission" date="2023-12" db="EMBL/GenBank/DDBJ databases">
        <authorList>
            <person name="Sun Q."/>
            <person name="Inoue M."/>
        </authorList>
    </citation>
    <scope>NUCLEOTIDE SEQUENCE</scope>
    <source>
        <strain evidence="3">JCM 9373</strain>
    </source>
</reference>
<dbReference type="RefSeq" id="WP_344860007.1">
    <property type="nucleotide sequence ID" value="NZ_BAAAUT010000022.1"/>
</dbReference>
<evidence type="ECO:0000313" key="2">
    <source>
        <dbReference type="EMBL" id="CCQ18685.1"/>
    </source>
</evidence>
<feature type="chain" id="PRO_5004374677" evidence="1">
    <location>
        <begin position="28"/>
        <end position="102"/>
    </location>
</feature>
<organism evidence="2">
    <name type="scientific">Planomonospora alba</name>
    <dbReference type="NCBI Taxonomy" id="161354"/>
    <lineage>
        <taxon>Bacteria</taxon>
        <taxon>Bacillati</taxon>
        <taxon>Actinomycetota</taxon>
        <taxon>Actinomycetes</taxon>
        <taxon>Streptosporangiales</taxon>
        <taxon>Streptosporangiaceae</taxon>
        <taxon>Planomonospora</taxon>
    </lineage>
</organism>
<proteinExistence type="predicted"/>
<dbReference type="EMBL" id="BAAAUT010000022">
    <property type="protein sequence ID" value="GAA3137885.1"/>
    <property type="molecule type" value="Genomic_DNA"/>
</dbReference>
<dbReference type="AlphaFoldDB" id="R4ZCJ2"/>
<reference evidence="4" key="4">
    <citation type="journal article" date="2019" name="Int. J. Syst. Evol. Microbiol.">
        <title>The Global Catalogue of Microorganisms (GCM) 10K type strain sequencing project: providing services to taxonomists for standard genome sequencing and annotation.</title>
        <authorList>
            <consortium name="The Broad Institute Genomics Platform"/>
            <consortium name="The Broad Institute Genome Sequencing Center for Infectious Disease"/>
            <person name="Wu L."/>
            <person name="Ma J."/>
        </authorList>
    </citation>
    <scope>NUCLEOTIDE SEQUENCE [LARGE SCALE GENOMIC DNA]</scope>
    <source>
        <strain evidence="4">JCM 9373</strain>
    </source>
</reference>
<evidence type="ECO:0000256" key="1">
    <source>
        <dbReference type="SAM" id="SignalP"/>
    </source>
</evidence>
<dbReference type="EMBL" id="HF570921">
    <property type="protein sequence ID" value="CCQ18685.1"/>
    <property type="molecule type" value="Genomic_DNA"/>
</dbReference>
<evidence type="ECO:0000313" key="3">
    <source>
        <dbReference type="EMBL" id="GAA3137885.1"/>
    </source>
</evidence>
<name>R4ZCJ2_9ACTN</name>
<reference evidence="2" key="2">
    <citation type="submission" date="2013-01" db="EMBL/GenBank/DDBJ databases">
        <authorList>
            <person name="Bibb M."/>
        </authorList>
    </citation>
    <scope>NUCLEOTIDE SEQUENCE</scope>
    <source>
        <strain evidence="2">NRRL 18924</strain>
    </source>
</reference>
<keyword evidence="4" id="KW-1185">Reference proteome</keyword>